<dbReference type="AlphaFoldDB" id="A0A6M4PMH1"/>
<proteinExistence type="predicted"/>
<protein>
    <submittedName>
        <fullName evidence="3">DUF3592 domain-containing protein</fullName>
    </submittedName>
</protein>
<evidence type="ECO:0000313" key="3">
    <source>
        <dbReference type="EMBL" id="QJS11759.1"/>
    </source>
</evidence>
<feature type="transmembrane region" description="Helical" evidence="1">
    <location>
        <begin position="125"/>
        <end position="147"/>
    </location>
</feature>
<gene>
    <name evidence="3" type="ORF">HKX69_21615</name>
</gene>
<dbReference type="InterPro" id="IPR021994">
    <property type="entry name" value="DUF3592"/>
</dbReference>
<dbReference type="KEGG" id="sarg:HKX69_21615"/>
<reference evidence="3 4" key="1">
    <citation type="submission" date="2020-05" db="EMBL/GenBank/DDBJ databases">
        <authorList>
            <person name="Li K."/>
        </authorList>
    </citation>
    <scope>NUCLEOTIDE SEQUENCE [LARGE SCALE GENOMIC DNA]</scope>
    <source>
        <strain evidence="4">jing01</strain>
    </source>
</reference>
<evidence type="ECO:0000313" key="4">
    <source>
        <dbReference type="Proteomes" id="UP000502641"/>
    </source>
</evidence>
<keyword evidence="1" id="KW-1133">Transmembrane helix</keyword>
<accession>A0A6M4PMH1</accession>
<dbReference type="Proteomes" id="UP000502641">
    <property type="component" value="Chromosome"/>
</dbReference>
<keyword evidence="4" id="KW-1185">Reference proteome</keyword>
<keyword evidence="1" id="KW-0472">Membrane</keyword>
<dbReference type="EMBL" id="CP053189">
    <property type="protein sequence ID" value="QJS11759.1"/>
    <property type="molecule type" value="Genomic_DNA"/>
</dbReference>
<evidence type="ECO:0000259" key="2">
    <source>
        <dbReference type="Pfam" id="PF12158"/>
    </source>
</evidence>
<keyword evidence="1" id="KW-0812">Transmembrane</keyword>
<name>A0A6M4PMH1_9ACTN</name>
<sequence length="155" mass="16582">MFESLFYAVPALMLAGIGSAAYLLVRRARRISRTWAHGLTAEARCLRMFTTTSGGGGDTSVRTTVHHVYEFTTREGRTVRFEEEDGPTTVLEGDVVTVRYLPELPGRATALPPARGRLAVGTGAGLVFLGVAGAFCIGFMAVAHMMFSESAGLLP</sequence>
<dbReference type="Pfam" id="PF12158">
    <property type="entry name" value="DUF3592"/>
    <property type="match status" value="1"/>
</dbReference>
<dbReference type="RefSeq" id="WP_171155900.1">
    <property type="nucleotide sequence ID" value="NZ_CP053189.1"/>
</dbReference>
<organism evidence="3 4">
    <name type="scientific">Streptomyces argyrophylli</name>
    <dbReference type="NCBI Taxonomy" id="2726118"/>
    <lineage>
        <taxon>Bacteria</taxon>
        <taxon>Bacillati</taxon>
        <taxon>Actinomycetota</taxon>
        <taxon>Actinomycetes</taxon>
        <taxon>Kitasatosporales</taxon>
        <taxon>Streptomycetaceae</taxon>
        <taxon>Streptomyces</taxon>
    </lineage>
</organism>
<feature type="domain" description="DUF3592" evidence="2">
    <location>
        <begin position="57"/>
        <end position="113"/>
    </location>
</feature>
<feature type="transmembrane region" description="Helical" evidence="1">
    <location>
        <begin position="6"/>
        <end position="25"/>
    </location>
</feature>
<evidence type="ECO:0000256" key="1">
    <source>
        <dbReference type="SAM" id="Phobius"/>
    </source>
</evidence>